<gene>
    <name evidence="2" type="ORF">RHSIM_Rhsim02G0215900</name>
</gene>
<dbReference type="EMBL" id="WJXA01000002">
    <property type="protein sequence ID" value="KAF7151222.1"/>
    <property type="molecule type" value="Genomic_DNA"/>
</dbReference>
<evidence type="ECO:0000313" key="2">
    <source>
        <dbReference type="EMBL" id="KAF7151222.1"/>
    </source>
</evidence>
<name>A0A834HBW2_RHOSS</name>
<feature type="compositionally biased region" description="Basic and acidic residues" evidence="1">
    <location>
        <begin position="183"/>
        <end position="194"/>
    </location>
</feature>
<dbReference type="Gene3D" id="1.20.120.900">
    <property type="entry name" value="Pex19, mPTS binding domain"/>
    <property type="match status" value="1"/>
</dbReference>
<dbReference type="GO" id="GO:0033328">
    <property type="term" value="F:peroxisome membrane targeting sequence binding"/>
    <property type="evidence" value="ECO:0007669"/>
    <property type="project" value="TreeGrafter"/>
</dbReference>
<sequence length="385" mass="43385">MAEHSDDLDQLLDKNDEDPSKEHVNLLYIFKKFEKEQFQAKCGTEIALIIKDLTKEVGWGNNVLRFILFKSGDDGAKNPESSSMPGDVQGLGMGLPDLRSKKKGKQKVSKDSHVSEALDKLTEQTREAVKGLESIGSRPGAGDIENDAMMEDWAKQFEELAGTQRSINNRIQKQQPEDSPETGEGRRRVGEGRRRSARVAGGSATVSNDRRSLGAEAGEALSYSVEFELPIIIIVSVEVTLLEKLTPCMASPRPSLACLGFPWMKDMESIVETMMQQLLSKEILHEPMKEIGERYPKWLEEHQSKLSKEEYERYSHQYGFIKDLIQVYETEPGNFNKIVELMQKMQECGQPPNDIVQELAPDFDLSSLGQLSPEMLESQQNCRIM</sequence>
<proteinExistence type="predicted"/>
<dbReference type="PANTHER" id="PTHR12774">
    <property type="entry name" value="PEROXISOMAL BIOGENESIS FACTOR 19"/>
    <property type="match status" value="1"/>
</dbReference>
<dbReference type="OrthoDB" id="21292at2759"/>
<dbReference type="Pfam" id="PF04614">
    <property type="entry name" value="Pex19"/>
    <property type="match status" value="1"/>
</dbReference>
<dbReference type="PANTHER" id="PTHR12774:SF2">
    <property type="entry name" value="PEROXISOMAL BIOGENESIS FACTOR 19"/>
    <property type="match status" value="1"/>
</dbReference>
<reference evidence="2" key="1">
    <citation type="submission" date="2019-11" db="EMBL/GenBank/DDBJ databases">
        <authorList>
            <person name="Liu Y."/>
            <person name="Hou J."/>
            <person name="Li T.-Q."/>
            <person name="Guan C.-H."/>
            <person name="Wu X."/>
            <person name="Wu H.-Z."/>
            <person name="Ling F."/>
            <person name="Zhang R."/>
            <person name="Shi X.-G."/>
            <person name="Ren J.-P."/>
            <person name="Chen E.-F."/>
            <person name="Sun J.-M."/>
        </authorList>
    </citation>
    <scope>NUCLEOTIDE SEQUENCE</scope>
    <source>
        <strain evidence="2">Adult_tree_wgs_1</strain>
        <tissue evidence="2">Leaves</tissue>
    </source>
</reference>
<feature type="compositionally biased region" description="Basic and acidic residues" evidence="1">
    <location>
        <begin position="108"/>
        <end position="122"/>
    </location>
</feature>
<keyword evidence="3" id="KW-1185">Reference proteome</keyword>
<evidence type="ECO:0000313" key="3">
    <source>
        <dbReference type="Proteomes" id="UP000626092"/>
    </source>
</evidence>
<organism evidence="2 3">
    <name type="scientific">Rhododendron simsii</name>
    <name type="common">Sims's rhododendron</name>
    <dbReference type="NCBI Taxonomy" id="118357"/>
    <lineage>
        <taxon>Eukaryota</taxon>
        <taxon>Viridiplantae</taxon>
        <taxon>Streptophyta</taxon>
        <taxon>Embryophyta</taxon>
        <taxon>Tracheophyta</taxon>
        <taxon>Spermatophyta</taxon>
        <taxon>Magnoliopsida</taxon>
        <taxon>eudicotyledons</taxon>
        <taxon>Gunneridae</taxon>
        <taxon>Pentapetalae</taxon>
        <taxon>asterids</taxon>
        <taxon>Ericales</taxon>
        <taxon>Ericaceae</taxon>
        <taxon>Ericoideae</taxon>
        <taxon>Rhodoreae</taxon>
        <taxon>Rhododendron</taxon>
    </lineage>
</organism>
<dbReference type="InterPro" id="IPR038322">
    <property type="entry name" value="Pex19_C_sf"/>
</dbReference>
<dbReference type="InterPro" id="IPR006708">
    <property type="entry name" value="Pex19"/>
</dbReference>
<dbReference type="Proteomes" id="UP000626092">
    <property type="component" value="Unassembled WGS sequence"/>
</dbReference>
<dbReference type="GO" id="GO:0045046">
    <property type="term" value="P:protein import into peroxisome membrane"/>
    <property type="evidence" value="ECO:0007669"/>
    <property type="project" value="TreeGrafter"/>
</dbReference>
<feature type="region of interest" description="Disordered" evidence="1">
    <location>
        <begin position="76"/>
        <end position="122"/>
    </location>
</feature>
<dbReference type="AlphaFoldDB" id="A0A834HBW2"/>
<evidence type="ECO:0000256" key="1">
    <source>
        <dbReference type="SAM" id="MobiDB-lite"/>
    </source>
</evidence>
<comment type="caution">
    <text evidence="2">The sequence shown here is derived from an EMBL/GenBank/DDBJ whole genome shotgun (WGS) entry which is preliminary data.</text>
</comment>
<dbReference type="GO" id="GO:0005778">
    <property type="term" value="C:peroxisomal membrane"/>
    <property type="evidence" value="ECO:0007669"/>
    <property type="project" value="TreeGrafter"/>
</dbReference>
<protein>
    <submittedName>
        <fullName evidence="2">Uncharacterized protein</fullName>
    </submittedName>
</protein>
<accession>A0A834HBW2</accession>
<feature type="region of interest" description="Disordered" evidence="1">
    <location>
        <begin position="169"/>
        <end position="210"/>
    </location>
</feature>